<dbReference type="Pfam" id="PF00338">
    <property type="entry name" value="Ribosomal_S10"/>
    <property type="match status" value="1"/>
</dbReference>
<keyword evidence="1 5" id="KW-0689">Ribosomal protein</keyword>
<keyword evidence="2" id="KW-0687">Ribonucleoprotein</keyword>
<dbReference type="InterPro" id="IPR036838">
    <property type="entry name" value="Ribosomal_uS10_dom_sf"/>
</dbReference>
<evidence type="ECO:0000256" key="1">
    <source>
        <dbReference type="ARBA" id="ARBA00022980"/>
    </source>
</evidence>
<dbReference type="PANTHER" id="PTHR13473">
    <property type="entry name" value="MITOCHONDRIAL RIBOSOMAL PROTEIN L48"/>
    <property type="match status" value="1"/>
</dbReference>
<evidence type="ECO:0000256" key="3">
    <source>
        <dbReference type="SAM" id="MobiDB-lite"/>
    </source>
</evidence>
<dbReference type="EMBL" id="WJQU01000003">
    <property type="protein sequence ID" value="KAJ6637142.1"/>
    <property type="molecule type" value="Genomic_DNA"/>
</dbReference>
<dbReference type="InterPro" id="IPR027487">
    <property type="entry name" value="Ribosomal_mL48"/>
</dbReference>
<sequence length="176" mass="20386">MMKKSLCQLRNLYKCYSHVSNRSLSVYEPVYLELLKPPYPVYETLNVQIKGYDYAILENYQRYVRKVANAMELEIATAWAAPPEKFKIQKFKPQSSVVESEYVLTLYHRTIQLLQVGAPSVPVLLRLTQAALPEGVSLSFAEHSDEDEENRYVPDRELNEMKKELDELGGPVKKRK</sequence>
<dbReference type="GO" id="GO:1990904">
    <property type="term" value="C:ribonucleoprotein complex"/>
    <property type="evidence" value="ECO:0007669"/>
    <property type="project" value="UniProtKB-KW"/>
</dbReference>
<feature type="region of interest" description="Disordered" evidence="3">
    <location>
        <begin position="142"/>
        <end position="176"/>
    </location>
</feature>
<dbReference type="InterPro" id="IPR027486">
    <property type="entry name" value="Ribosomal_uS10_dom"/>
</dbReference>
<feature type="compositionally biased region" description="Basic and acidic residues" evidence="3">
    <location>
        <begin position="150"/>
        <end position="166"/>
    </location>
</feature>
<reference evidence="5" key="1">
    <citation type="submission" date="2022-07" db="EMBL/GenBank/DDBJ databases">
        <authorList>
            <person name="Trinca V."/>
            <person name="Uliana J.V.C."/>
            <person name="Torres T.T."/>
            <person name="Ward R.J."/>
            <person name="Monesi N."/>
        </authorList>
    </citation>
    <scope>NUCLEOTIDE SEQUENCE</scope>
    <source>
        <strain evidence="5">HSMRA1968</strain>
        <tissue evidence="5">Whole embryos</tissue>
    </source>
</reference>
<accession>A0A9Q0RY98</accession>
<name>A0A9Q0RY98_9DIPT</name>
<gene>
    <name evidence="5" type="primary">MRPL48</name>
    <name evidence="5" type="ORF">Bhyg_09868</name>
</gene>
<evidence type="ECO:0000256" key="2">
    <source>
        <dbReference type="ARBA" id="ARBA00023274"/>
    </source>
</evidence>
<dbReference type="Proteomes" id="UP001151699">
    <property type="component" value="Chromosome X"/>
</dbReference>
<keyword evidence="6" id="KW-1185">Reference proteome</keyword>
<dbReference type="OrthoDB" id="5984298at2759"/>
<comment type="caution">
    <text evidence="5">The sequence shown here is derived from an EMBL/GenBank/DDBJ whole genome shotgun (WGS) entry which is preliminary data.</text>
</comment>
<dbReference type="GO" id="GO:0005761">
    <property type="term" value="C:mitochondrial ribosome"/>
    <property type="evidence" value="ECO:0007669"/>
    <property type="project" value="InterPro"/>
</dbReference>
<dbReference type="SUPFAM" id="SSF54999">
    <property type="entry name" value="Ribosomal protein S10"/>
    <property type="match status" value="1"/>
</dbReference>
<protein>
    <submittedName>
        <fullName evidence="5">39S ribosomal protein L48, mitochondrial</fullName>
    </submittedName>
</protein>
<evidence type="ECO:0000313" key="6">
    <source>
        <dbReference type="Proteomes" id="UP001151699"/>
    </source>
</evidence>
<dbReference type="SMART" id="SM01403">
    <property type="entry name" value="Ribosomal_S10"/>
    <property type="match status" value="1"/>
</dbReference>
<dbReference type="AlphaFoldDB" id="A0A9Q0RY98"/>
<evidence type="ECO:0000313" key="5">
    <source>
        <dbReference type="EMBL" id="KAJ6637142.1"/>
    </source>
</evidence>
<dbReference type="PANTHER" id="PTHR13473:SF0">
    <property type="entry name" value="LARGE RIBOSOMAL SUBUNIT PROTEIN ML48"/>
    <property type="match status" value="1"/>
</dbReference>
<proteinExistence type="predicted"/>
<feature type="domain" description="Small ribosomal subunit protein uS10" evidence="4">
    <location>
        <begin position="46"/>
        <end position="141"/>
    </location>
</feature>
<organism evidence="5 6">
    <name type="scientific">Pseudolycoriella hygida</name>
    <dbReference type="NCBI Taxonomy" id="35572"/>
    <lineage>
        <taxon>Eukaryota</taxon>
        <taxon>Metazoa</taxon>
        <taxon>Ecdysozoa</taxon>
        <taxon>Arthropoda</taxon>
        <taxon>Hexapoda</taxon>
        <taxon>Insecta</taxon>
        <taxon>Pterygota</taxon>
        <taxon>Neoptera</taxon>
        <taxon>Endopterygota</taxon>
        <taxon>Diptera</taxon>
        <taxon>Nematocera</taxon>
        <taxon>Sciaroidea</taxon>
        <taxon>Sciaridae</taxon>
        <taxon>Pseudolycoriella</taxon>
    </lineage>
</organism>
<evidence type="ECO:0000259" key="4">
    <source>
        <dbReference type="SMART" id="SM01403"/>
    </source>
</evidence>